<dbReference type="PANTHER" id="PTHR46552">
    <property type="entry name" value="NADH-UBIQUINONE OXIDOREDUCTASE CHAIN 2"/>
    <property type="match status" value="1"/>
</dbReference>
<sequence>MAFPPSYLFFFISLISGVLISISSPSWFSAWVGLELNMLSFIPLITIKMNSYLSESALKYFLIQALGSALFIMSSCMFLSFFQLSPSLLLASLLLKLGGAPFHFWFPQVMSGLTWFQVMILMTLQKIGPMVLISYLSIYENLIKIIYFSAILSAIAGALGGLNMMNLRKMMAFSSINHMSWMLMSIVISDMFWILYFFFYSAISLSIITLFNMFQSFTMSDLMKSSQISSPTNSLLISLNLFSLGGLPPFTGFIPKWMLTQLLIDNNLLIPLIFLFSSALITLYFYLRASIFFIFSTKPSSINNKFNMPYHSLPSSLLFFNFLMLFLPFIFLFL</sequence>
<dbReference type="Pfam" id="PF00361">
    <property type="entry name" value="Proton_antipo_M"/>
    <property type="match status" value="1"/>
</dbReference>
<name>A0A6F8Z2D9_9EUCA</name>
<evidence type="ECO:0000256" key="10">
    <source>
        <dbReference type="ARBA" id="ARBA00022967"/>
    </source>
</evidence>
<keyword evidence="13 18" id="KW-0520">NAD</keyword>
<dbReference type="GO" id="GO:0008137">
    <property type="term" value="F:NADH dehydrogenase (ubiquinone) activity"/>
    <property type="evidence" value="ECO:0007669"/>
    <property type="project" value="UniProtKB-EC"/>
</dbReference>
<feature type="transmembrane region" description="Helical" evidence="18">
    <location>
        <begin position="269"/>
        <end position="295"/>
    </location>
</feature>
<evidence type="ECO:0000259" key="19">
    <source>
        <dbReference type="Pfam" id="PF00361"/>
    </source>
</evidence>
<evidence type="ECO:0000256" key="11">
    <source>
        <dbReference type="ARBA" id="ARBA00022982"/>
    </source>
</evidence>
<reference evidence="20" key="1">
    <citation type="submission" date="2009-05" db="EMBL/GenBank/DDBJ databases">
        <title>Japanese freshwater crab mitochondrial ND2.</title>
        <authorList>
            <person name="Segawa R.D."/>
            <person name="Aotsuka T."/>
        </authorList>
    </citation>
    <scope>NUCLEOTIDE SEQUENCE</scope>
</reference>
<evidence type="ECO:0000256" key="12">
    <source>
        <dbReference type="ARBA" id="ARBA00022989"/>
    </source>
</evidence>
<feature type="transmembrane region" description="Helical" evidence="18">
    <location>
        <begin position="61"/>
        <end position="82"/>
    </location>
</feature>
<comment type="function">
    <text evidence="1">Core subunit of the mitochondrial membrane respiratory chain NADH dehydrogenase (Complex I) that is believed to belong to the minimal assembly required for catalysis. Complex I functions in the transfer of electrons from NADH to the respiratory chain. The immediate electron acceptor for the enzyme is believed to be ubiquinone.</text>
</comment>
<evidence type="ECO:0000256" key="2">
    <source>
        <dbReference type="ARBA" id="ARBA00004448"/>
    </source>
</evidence>
<keyword evidence="7 18" id="KW-0679">Respiratory chain</keyword>
<comment type="subcellular location">
    <subcellularLocation>
        <location evidence="2 18">Mitochondrion inner membrane</location>
        <topology evidence="2 18">Multi-pass membrane protein</topology>
    </subcellularLocation>
</comment>
<comment type="function">
    <text evidence="18">Core subunit of the mitochondrial membrane respiratory chain NADH dehydrogenase (Complex I) which catalyzes electron transfer from NADH through the respiratory chain, using ubiquinone as an electron acceptor. Essential for the catalytic activity and assembly of complex I.</text>
</comment>
<feature type="domain" description="NADH:quinone oxidoreductase/Mrp antiporter transmembrane" evidence="19">
    <location>
        <begin position="24"/>
        <end position="281"/>
    </location>
</feature>
<evidence type="ECO:0000256" key="1">
    <source>
        <dbReference type="ARBA" id="ARBA00003257"/>
    </source>
</evidence>
<feature type="transmembrane region" description="Helical" evidence="18">
    <location>
        <begin position="235"/>
        <end position="257"/>
    </location>
</feature>
<keyword evidence="16 18" id="KW-0472">Membrane</keyword>
<dbReference type="EMBL" id="AB503554">
    <property type="protein sequence ID" value="BCD33910.1"/>
    <property type="molecule type" value="Genomic_DNA"/>
</dbReference>
<evidence type="ECO:0000256" key="3">
    <source>
        <dbReference type="ARBA" id="ARBA00007012"/>
    </source>
</evidence>
<feature type="transmembrane region" description="Helical" evidence="18">
    <location>
        <begin position="194"/>
        <end position="214"/>
    </location>
</feature>
<dbReference type="PRINTS" id="PR01436">
    <property type="entry name" value="NADHDHGNASE2"/>
</dbReference>
<keyword evidence="15 18" id="KW-0496">Mitochondrion</keyword>
<feature type="transmembrane region" description="Helical" evidence="18">
    <location>
        <begin position="316"/>
        <end position="333"/>
    </location>
</feature>
<evidence type="ECO:0000256" key="7">
    <source>
        <dbReference type="ARBA" id="ARBA00022660"/>
    </source>
</evidence>
<feature type="transmembrane region" description="Helical" evidence="18">
    <location>
        <begin position="7"/>
        <end position="24"/>
    </location>
</feature>
<evidence type="ECO:0000256" key="8">
    <source>
        <dbReference type="ARBA" id="ARBA00022692"/>
    </source>
</evidence>
<evidence type="ECO:0000256" key="4">
    <source>
        <dbReference type="ARBA" id="ARBA00012944"/>
    </source>
</evidence>
<keyword evidence="9 18" id="KW-0999">Mitochondrion inner membrane</keyword>
<gene>
    <name evidence="20" type="primary">ND2</name>
</gene>
<dbReference type="InterPro" id="IPR001750">
    <property type="entry name" value="ND/Mrp_TM"/>
</dbReference>
<evidence type="ECO:0000256" key="18">
    <source>
        <dbReference type="RuleBase" id="RU003403"/>
    </source>
</evidence>
<dbReference type="InterPro" id="IPR003917">
    <property type="entry name" value="NADH_UbQ_OxRdtase_chain2"/>
</dbReference>
<comment type="catalytic activity">
    <reaction evidence="17 18">
        <text>a ubiquinone + NADH + 5 H(+)(in) = a ubiquinol + NAD(+) + 4 H(+)(out)</text>
        <dbReference type="Rhea" id="RHEA:29091"/>
        <dbReference type="Rhea" id="RHEA-COMP:9565"/>
        <dbReference type="Rhea" id="RHEA-COMP:9566"/>
        <dbReference type="ChEBI" id="CHEBI:15378"/>
        <dbReference type="ChEBI" id="CHEBI:16389"/>
        <dbReference type="ChEBI" id="CHEBI:17976"/>
        <dbReference type="ChEBI" id="CHEBI:57540"/>
        <dbReference type="ChEBI" id="CHEBI:57945"/>
        <dbReference type="EC" id="7.1.1.2"/>
    </reaction>
</comment>
<evidence type="ECO:0000256" key="6">
    <source>
        <dbReference type="ARBA" id="ARBA00022448"/>
    </source>
</evidence>
<evidence type="ECO:0000256" key="14">
    <source>
        <dbReference type="ARBA" id="ARBA00023075"/>
    </source>
</evidence>
<keyword evidence="8 18" id="KW-0812">Transmembrane</keyword>
<keyword evidence="12 18" id="KW-1133">Transmembrane helix</keyword>
<evidence type="ECO:0000313" key="20">
    <source>
        <dbReference type="EMBL" id="BCD33910.1"/>
    </source>
</evidence>
<protein>
    <recommendedName>
        <fullName evidence="5 18">NADH-ubiquinone oxidoreductase chain 2</fullName>
        <ecNumber evidence="4 18">7.1.1.2</ecNumber>
    </recommendedName>
</protein>
<geneLocation type="mitochondrion" evidence="20"/>
<keyword evidence="14 18" id="KW-0830">Ubiquinone</keyword>
<comment type="similarity">
    <text evidence="3 18">Belongs to the complex I subunit 2 family.</text>
</comment>
<keyword evidence="6" id="KW-0813">Transport</keyword>
<evidence type="ECO:0000256" key="13">
    <source>
        <dbReference type="ARBA" id="ARBA00023027"/>
    </source>
</evidence>
<evidence type="ECO:0000256" key="17">
    <source>
        <dbReference type="ARBA" id="ARBA00049551"/>
    </source>
</evidence>
<dbReference type="GO" id="GO:0006120">
    <property type="term" value="P:mitochondrial electron transport, NADH to ubiquinone"/>
    <property type="evidence" value="ECO:0007669"/>
    <property type="project" value="InterPro"/>
</dbReference>
<dbReference type="AlphaFoldDB" id="A0A6F8Z2D9"/>
<keyword evidence="11 18" id="KW-0249">Electron transport</keyword>
<dbReference type="PANTHER" id="PTHR46552:SF1">
    <property type="entry name" value="NADH-UBIQUINONE OXIDOREDUCTASE CHAIN 2"/>
    <property type="match status" value="1"/>
</dbReference>
<evidence type="ECO:0000256" key="9">
    <source>
        <dbReference type="ARBA" id="ARBA00022792"/>
    </source>
</evidence>
<keyword evidence="10 18" id="KW-1278">Translocase</keyword>
<evidence type="ECO:0000256" key="15">
    <source>
        <dbReference type="ARBA" id="ARBA00023128"/>
    </source>
</evidence>
<feature type="transmembrane region" description="Helical" evidence="18">
    <location>
        <begin position="118"/>
        <end position="139"/>
    </location>
</feature>
<accession>A0A6F8Z2D9</accession>
<dbReference type="InterPro" id="IPR050175">
    <property type="entry name" value="Complex_I_Subunit_2"/>
</dbReference>
<dbReference type="GO" id="GO:0005743">
    <property type="term" value="C:mitochondrial inner membrane"/>
    <property type="evidence" value="ECO:0007669"/>
    <property type="project" value="UniProtKB-SubCell"/>
</dbReference>
<proteinExistence type="inferred from homology"/>
<organism evidence="20">
    <name type="scientific">Indochinamon kimboiense</name>
    <dbReference type="NCBI Taxonomy" id="511383"/>
    <lineage>
        <taxon>Eukaryota</taxon>
        <taxon>Metazoa</taxon>
        <taxon>Ecdysozoa</taxon>
        <taxon>Arthropoda</taxon>
        <taxon>Crustacea</taxon>
        <taxon>Multicrustacea</taxon>
        <taxon>Malacostraca</taxon>
        <taxon>Eumalacostraca</taxon>
        <taxon>Eucarida</taxon>
        <taxon>Decapoda</taxon>
        <taxon>Pleocyemata</taxon>
        <taxon>Brachyura</taxon>
        <taxon>Eubrachyura</taxon>
        <taxon>Potamoidea</taxon>
        <taxon>Potamidae</taxon>
        <taxon>Indochinamon</taxon>
    </lineage>
</organism>
<dbReference type="EC" id="7.1.1.2" evidence="4 18"/>
<evidence type="ECO:0000256" key="5">
    <source>
        <dbReference type="ARBA" id="ARBA00021008"/>
    </source>
</evidence>
<feature type="transmembrane region" description="Helical" evidence="18">
    <location>
        <begin position="88"/>
        <end position="106"/>
    </location>
</feature>
<evidence type="ECO:0000256" key="16">
    <source>
        <dbReference type="ARBA" id="ARBA00023136"/>
    </source>
</evidence>
<feature type="transmembrane region" description="Helical" evidence="18">
    <location>
        <begin position="145"/>
        <end position="163"/>
    </location>
</feature>